<gene>
    <name evidence="1" type="ORF">HGM15179_022319</name>
</gene>
<comment type="caution">
    <text evidence="1">The sequence shown here is derived from an EMBL/GenBank/DDBJ whole genome shotgun (WGS) entry which is preliminary data.</text>
</comment>
<keyword evidence="2" id="KW-1185">Reference proteome</keyword>
<name>A0A8K1D3F1_9PASS</name>
<dbReference type="Proteomes" id="UP000796761">
    <property type="component" value="Unassembled WGS sequence"/>
</dbReference>
<accession>A0A8K1D3F1</accession>
<evidence type="ECO:0000313" key="1">
    <source>
        <dbReference type="EMBL" id="TRZ04788.1"/>
    </source>
</evidence>
<sequence>MGKVQLFEIRLSDSRVVYSPGEPLAGTVTVRLSGSLQYRGEPAALPCPAVPAAPRWARTAGRVSRGRVYRLLQPAGMVLGFPSPALRLPHRRCHAAAGRG</sequence>
<organism evidence="1 2">
    <name type="scientific">Zosterops borbonicus</name>
    <dbReference type="NCBI Taxonomy" id="364589"/>
    <lineage>
        <taxon>Eukaryota</taxon>
        <taxon>Metazoa</taxon>
        <taxon>Chordata</taxon>
        <taxon>Craniata</taxon>
        <taxon>Vertebrata</taxon>
        <taxon>Euteleostomi</taxon>
        <taxon>Archelosauria</taxon>
        <taxon>Archosauria</taxon>
        <taxon>Dinosauria</taxon>
        <taxon>Saurischia</taxon>
        <taxon>Theropoda</taxon>
        <taxon>Coelurosauria</taxon>
        <taxon>Aves</taxon>
        <taxon>Neognathae</taxon>
        <taxon>Neoaves</taxon>
        <taxon>Telluraves</taxon>
        <taxon>Australaves</taxon>
        <taxon>Passeriformes</taxon>
        <taxon>Sylvioidea</taxon>
        <taxon>Zosteropidae</taxon>
        <taxon>Zosterops</taxon>
    </lineage>
</organism>
<dbReference type="EMBL" id="SWJQ01011396">
    <property type="protein sequence ID" value="TRZ04788.1"/>
    <property type="molecule type" value="Genomic_DNA"/>
</dbReference>
<proteinExistence type="predicted"/>
<protein>
    <recommendedName>
        <fullName evidence="3">Arrestin-like N-terminal domain-containing protein</fullName>
    </recommendedName>
</protein>
<evidence type="ECO:0000313" key="2">
    <source>
        <dbReference type="Proteomes" id="UP000796761"/>
    </source>
</evidence>
<dbReference type="AlphaFoldDB" id="A0A8K1D3F1"/>
<dbReference type="OrthoDB" id="9428567at2759"/>
<reference evidence="1" key="1">
    <citation type="submission" date="2019-04" db="EMBL/GenBank/DDBJ databases">
        <title>Genome assembly of Zosterops borbonicus 15179.</title>
        <authorList>
            <person name="Leroy T."/>
            <person name="Anselmetti Y."/>
            <person name="Tilak M.-K."/>
            <person name="Nabholz B."/>
        </authorList>
    </citation>
    <scope>NUCLEOTIDE SEQUENCE</scope>
    <source>
        <strain evidence="1">HGM_15179</strain>
        <tissue evidence="1">Muscle</tissue>
    </source>
</reference>
<evidence type="ECO:0008006" key="3">
    <source>
        <dbReference type="Google" id="ProtNLM"/>
    </source>
</evidence>